<evidence type="ECO:0000313" key="3">
    <source>
        <dbReference type="Proteomes" id="UP000233535"/>
    </source>
</evidence>
<protein>
    <recommendedName>
        <fullName evidence="4">Tetratricopeptide repeat protein</fullName>
    </recommendedName>
</protein>
<evidence type="ECO:0000313" key="2">
    <source>
        <dbReference type="EMBL" id="PKQ63555.1"/>
    </source>
</evidence>
<evidence type="ECO:0000256" key="1">
    <source>
        <dbReference type="SAM" id="Coils"/>
    </source>
</evidence>
<sequence length="374" mass="44184">MGISIVGNAQMNYIEYHKQVNQAKLQITLENFESALVTYQTVLAQYPKHFYRDIHNACVCAIRCNKWNQALELAKELVLLGYQLEDFKTATFTDFRMTKQWKEIEQKYPELRKQYENSLNPYLYKKYSYMLAEDQRITAMNDFKEHNMAIYEFTSLLKMDYEMNGIPNFVRFKDRLSPGYFAFYRHVYGKVGRCLLSAKTTEDYDFIRRLNSLGIKDLLHREIFKGNLSPRFVITAESYFTNEYGINSEIEIRKDFTNEELSFVPTDKKTYDCIPPYPPIDFVTIDENRKSFGLLPLQQECKLFLAGTWYTVYPFKEIKEALAKLSNKNAESVKKTIQEIESKAIETYSNTLQDDFFLTDYHAYKHSKYIGLDQ</sequence>
<organism evidence="2 3">
    <name type="scientific">Labilibaculum filiforme</name>
    <dbReference type="NCBI Taxonomy" id="1940526"/>
    <lineage>
        <taxon>Bacteria</taxon>
        <taxon>Pseudomonadati</taxon>
        <taxon>Bacteroidota</taxon>
        <taxon>Bacteroidia</taxon>
        <taxon>Marinilabiliales</taxon>
        <taxon>Marinifilaceae</taxon>
        <taxon>Labilibaculum</taxon>
    </lineage>
</organism>
<proteinExistence type="predicted"/>
<accession>A0A2N3HZR0</accession>
<dbReference type="Proteomes" id="UP000233535">
    <property type="component" value="Unassembled WGS sequence"/>
</dbReference>
<evidence type="ECO:0008006" key="4">
    <source>
        <dbReference type="Google" id="ProtNLM"/>
    </source>
</evidence>
<reference evidence="2 3" key="1">
    <citation type="journal article" date="2017" name="Front. Microbiol.">
        <title>Labilibaculum manganireducens gen. nov., sp. nov. and Labilibaculum filiforme sp. nov., Novel Bacteroidetes Isolated from Subsurface Sediments of the Baltic Sea.</title>
        <authorList>
            <person name="Vandieken V."/>
            <person name="Marshall I.P."/>
            <person name="Niemann H."/>
            <person name="Engelen B."/>
            <person name="Cypionka H."/>
        </authorList>
    </citation>
    <scope>NUCLEOTIDE SEQUENCE [LARGE SCALE GENOMIC DNA]</scope>
    <source>
        <strain evidence="2 3">59.16B</strain>
    </source>
</reference>
<keyword evidence="1" id="KW-0175">Coiled coil</keyword>
<feature type="coiled-coil region" evidence="1">
    <location>
        <begin position="315"/>
        <end position="343"/>
    </location>
</feature>
<keyword evidence="3" id="KW-1185">Reference proteome</keyword>
<dbReference type="EMBL" id="MVDD01000005">
    <property type="protein sequence ID" value="PKQ63555.1"/>
    <property type="molecule type" value="Genomic_DNA"/>
</dbReference>
<dbReference type="AlphaFoldDB" id="A0A2N3HZR0"/>
<gene>
    <name evidence="2" type="ORF">BZG02_09290</name>
</gene>
<comment type="caution">
    <text evidence="2">The sequence shown here is derived from an EMBL/GenBank/DDBJ whole genome shotgun (WGS) entry which is preliminary data.</text>
</comment>
<name>A0A2N3HZR0_9BACT</name>